<dbReference type="Pfam" id="PF00117">
    <property type="entry name" value="GATase"/>
    <property type="match status" value="1"/>
</dbReference>
<dbReference type="OrthoDB" id="92161at2759"/>
<dbReference type="AlphaFoldDB" id="A0A5C3QY01"/>
<gene>
    <name evidence="2" type="ORF">BDV98DRAFT_610894</name>
</gene>
<dbReference type="InterPro" id="IPR044992">
    <property type="entry name" value="ChyE-like"/>
</dbReference>
<dbReference type="PANTHER" id="PTHR42695:SF5">
    <property type="entry name" value="GLUTAMINE AMIDOTRANSFERASE YLR126C-RELATED"/>
    <property type="match status" value="1"/>
</dbReference>
<dbReference type="InterPro" id="IPR029062">
    <property type="entry name" value="Class_I_gatase-like"/>
</dbReference>
<feature type="domain" description="Glutamine amidotransferase" evidence="1">
    <location>
        <begin position="67"/>
        <end position="222"/>
    </location>
</feature>
<dbReference type="GO" id="GO:0016740">
    <property type="term" value="F:transferase activity"/>
    <property type="evidence" value="ECO:0007669"/>
    <property type="project" value="UniProtKB-KW"/>
</dbReference>
<dbReference type="SUPFAM" id="SSF52317">
    <property type="entry name" value="Class I glutamine amidotransferase-like"/>
    <property type="match status" value="1"/>
</dbReference>
<accession>A0A5C3QY01</accession>
<dbReference type="GO" id="GO:0005829">
    <property type="term" value="C:cytosol"/>
    <property type="evidence" value="ECO:0007669"/>
    <property type="project" value="TreeGrafter"/>
</dbReference>
<dbReference type="Proteomes" id="UP000305067">
    <property type="component" value="Unassembled WGS sequence"/>
</dbReference>
<sequence>MTRRIKIALLICDTPVPAVLDVHGDYLQIYTNFFKNSLPERHTAQVEVVVDGFDAREMNFPAQESFLPGGYEAVVLTGSASSAYEPKEWISKTTEFVAWLTSHKPSVKIIGICFGHQIVSQALGLKCVPNDEIWEVGITPITLSEYGCKIFGEEILHIEQMHRDHVPIPEQSSVPIRLLGSTASCHNQGFVLPYSKSSSLHTSDAYKNIHILTLQGHPEFNPDIVSHIVDVRLKSGAMSKEVVDKWKAAEEDRKRRGIGDEGRSVAGVVMWKILGLN</sequence>
<evidence type="ECO:0000259" key="1">
    <source>
        <dbReference type="Pfam" id="PF00117"/>
    </source>
</evidence>
<dbReference type="CDD" id="cd01741">
    <property type="entry name" value="GATase1_1"/>
    <property type="match status" value="1"/>
</dbReference>
<proteinExistence type="predicted"/>
<name>A0A5C3QY01_9AGAR</name>
<evidence type="ECO:0000313" key="3">
    <source>
        <dbReference type="Proteomes" id="UP000305067"/>
    </source>
</evidence>
<dbReference type="PANTHER" id="PTHR42695">
    <property type="entry name" value="GLUTAMINE AMIDOTRANSFERASE YLR126C-RELATED"/>
    <property type="match status" value="1"/>
</dbReference>
<dbReference type="Gene3D" id="3.40.50.880">
    <property type="match status" value="1"/>
</dbReference>
<reference evidence="2 3" key="1">
    <citation type="journal article" date="2019" name="Nat. Ecol. Evol.">
        <title>Megaphylogeny resolves global patterns of mushroom evolution.</title>
        <authorList>
            <person name="Varga T."/>
            <person name="Krizsan K."/>
            <person name="Foldi C."/>
            <person name="Dima B."/>
            <person name="Sanchez-Garcia M."/>
            <person name="Sanchez-Ramirez S."/>
            <person name="Szollosi G.J."/>
            <person name="Szarkandi J.G."/>
            <person name="Papp V."/>
            <person name="Albert L."/>
            <person name="Andreopoulos W."/>
            <person name="Angelini C."/>
            <person name="Antonin V."/>
            <person name="Barry K.W."/>
            <person name="Bougher N.L."/>
            <person name="Buchanan P."/>
            <person name="Buyck B."/>
            <person name="Bense V."/>
            <person name="Catcheside P."/>
            <person name="Chovatia M."/>
            <person name="Cooper J."/>
            <person name="Damon W."/>
            <person name="Desjardin D."/>
            <person name="Finy P."/>
            <person name="Geml J."/>
            <person name="Haridas S."/>
            <person name="Hughes K."/>
            <person name="Justo A."/>
            <person name="Karasinski D."/>
            <person name="Kautmanova I."/>
            <person name="Kiss B."/>
            <person name="Kocsube S."/>
            <person name="Kotiranta H."/>
            <person name="LaButti K.M."/>
            <person name="Lechner B.E."/>
            <person name="Liimatainen K."/>
            <person name="Lipzen A."/>
            <person name="Lukacs Z."/>
            <person name="Mihaltcheva S."/>
            <person name="Morgado L.N."/>
            <person name="Niskanen T."/>
            <person name="Noordeloos M.E."/>
            <person name="Ohm R.A."/>
            <person name="Ortiz-Santana B."/>
            <person name="Ovrebo C."/>
            <person name="Racz N."/>
            <person name="Riley R."/>
            <person name="Savchenko A."/>
            <person name="Shiryaev A."/>
            <person name="Soop K."/>
            <person name="Spirin V."/>
            <person name="Szebenyi C."/>
            <person name="Tomsovsky M."/>
            <person name="Tulloss R.E."/>
            <person name="Uehling J."/>
            <person name="Grigoriev I.V."/>
            <person name="Vagvolgyi C."/>
            <person name="Papp T."/>
            <person name="Martin F.M."/>
            <person name="Miettinen O."/>
            <person name="Hibbett D.S."/>
            <person name="Nagy L.G."/>
        </authorList>
    </citation>
    <scope>NUCLEOTIDE SEQUENCE [LARGE SCALE GENOMIC DNA]</scope>
    <source>
        <strain evidence="2 3">CBS 309.79</strain>
    </source>
</reference>
<keyword evidence="2" id="KW-0315">Glutamine amidotransferase</keyword>
<keyword evidence="2" id="KW-0808">Transferase</keyword>
<protein>
    <submittedName>
        <fullName evidence="2">Class I glutamine amidotransferase-like protein</fullName>
    </submittedName>
</protein>
<organism evidence="2 3">
    <name type="scientific">Pterulicium gracile</name>
    <dbReference type="NCBI Taxonomy" id="1884261"/>
    <lineage>
        <taxon>Eukaryota</taxon>
        <taxon>Fungi</taxon>
        <taxon>Dikarya</taxon>
        <taxon>Basidiomycota</taxon>
        <taxon>Agaricomycotina</taxon>
        <taxon>Agaricomycetes</taxon>
        <taxon>Agaricomycetidae</taxon>
        <taxon>Agaricales</taxon>
        <taxon>Pleurotineae</taxon>
        <taxon>Pterulaceae</taxon>
        <taxon>Pterulicium</taxon>
    </lineage>
</organism>
<dbReference type="GO" id="GO:0005634">
    <property type="term" value="C:nucleus"/>
    <property type="evidence" value="ECO:0007669"/>
    <property type="project" value="TreeGrafter"/>
</dbReference>
<keyword evidence="3" id="KW-1185">Reference proteome</keyword>
<evidence type="ECO:0000313" key="2">
    <source>
        <dbReference type="EMBL" id="TFL05411.1"/>
    </source>
</evidence>
<dbReference type="STRING" id="1884261.A0A5C3QY01"/>
<dbReference type="InterPro" id="IPR017926">
    <property type="entry name" value="GATASE"/>
</dbReference>
<dbReference type="EMBL" id="ML178817">
    <property type="protein sequence ID" value="TFL05411.1"/>
    <property type="molecule type" value="Genomic_DNA"/>
</dbReference>